<feature type="region of interest" description="Disordered" evidence="1">
    <location>
        <begin position="1"/>
        <end position="40"/>
    </location>
</feature>
<organism evidence="2 3">
    <name type="scientific">Chloropicon roscoffensis</name>
    <dbReference type="NCBI Taxonomy" id="1461544"/>
    <lineage>
        <taxon>Eukaryota</taxon>
        <taxon>Viridiplantae</taxon>
        <taxon>Chlorophyta</taxon>
        <taxon>Chloropicophyceae</taxon>
        <taxon>Chloropicales</taxon>
        <taxon>Chloropicaceae</taxon>
        <taxon>Chloropicon</taxon>
    </lineage>
</organism>
<feature type="compositionally biased region" description="Low complexity" evidence="1">
    <location>
        <begin position="83"/>
        <end position="103"/>
    </location>
</feature>
<keyword evidence="3" id="KW-1185">Reference proteome</keyword>
<feature type="compositionally biased region" description="Basic and acidic residues" evidence="1">
    <location>
        <begin position="226"/>
        <end position="241"/>
    </location>
</feature>
<evidence type="ECO:0000313" key="2">
    <source>
        <dbReference type="EMBL" id="WZN61865.1"/>
    </source>
</evidence>
<feature type="region of interest" description="Disordered" evidence="1">
    <location>
        <begin position="222"/>
        <end position="265"/>
    </location>
</feature>
<feature type="region of interest" description="Disordered" evidence="1">
    <location>
        <begin position="291"/>
        <end position="329"/>
    </location>
</feature>
<proteinExistence type="predicted"/>
<name>A0AAX4P8H0_9CHLO</name>
<evidence type="ECO:0000313" key="3">
    <source>
        <dbReference type="Proteomes" id="UP001472866"/>
    </source>
</evidence>
<protein>
    <submittedName>
        <fullName evidence="2">Uncharacterized protein</fullName>
    </submittedName>
</protein>
<dbReference type="Proteomes" id="UP001472866">
    <property type="component" value="Chromosome 04"/>
</dbReference>
<feature type="region of interest" description="Disordered" evidence="1">
    <location>
        <begin position="83"/>
        <end position="122"/>
    </location>
</feature>
<dbReference type="EMBL" id="CP151504">
    <property type="protein sequence ID" value="WZN61865.1"/>
    <property type="molecule type" value="Genomic_DNA"/>
</dbReference>
<dbReference type="AlphaFoldDB" id="A0AAX4P8H0"/>
<gene>
    <name evidence="2" type="ORF">HKI87_04g34000</name>
</gene>
<sequence length="339" mass="37702">MFPVERTPHAKRAAQVRRTMAEMYEDPKEKEKQSCLFPKAEDRARYGEELRQQMVEQRAQRQRQRDALKKADEYYYQRAQAQANNKNNSGGAQQQQQQQQQQQRRVEASTSQATLRRPVPHVPSLVGHSQIREIQQQQQRAAPRINQLDRLQEYPWQAGGGSGAKVGADAGSGSILHQQSMDWLRIPRGYYGGLSQGPLEGLKRLRRELMVEYQQLGGDAAGLLEQQKREGEERERRRHDGAAGFNVFSGGRRPPNNNNGAGAGGLGYKPDQLDRWISDFQHKKLGRAPGGYGAGAGAMGPPQGTMKGGRFGGTGRAQGRGLAYGPSPSLKADSELIYL</sequence>
<accession>A0AAX4P8H0</accession>
<feature type="compositionally biased region" description="Basic and acidic residues" evidence="1">
    <location>
        <begin position="25"/>
        <end position="40"/>
    </location>
</feature>
<feature type="compositionally biased region" description="Low complexity" evidence="1">
    <location>
        <begin position="250"/>
        <end position="260"/>
    </location>
</feature>
<evidence type="ECO:0000256" key="1">
    <source>
        <dbReference type="SAM" id="MobiDB-lite"/>
    </source>
</evidence>
<reference evidence="2 3" key="1">
    <citation type="submission" date="2024-03" db="EMBL/GenBank/DDBJ databases">
        <title>Complete genome sequence of the green alga Chloropicon roscoffensis RCC1871.</title>
        <authorList>
            <person name="Lemieux C."/>
            <person name="Pombert J.-F."/>
            <person name="Otis C."/>
            <person name="Turmel M."/>
        </authorList>
    </citation>
    <scope>NUCLEOTIDE SEQUENCE [LARGE SCALE GENOMIC DNA]</scope>
    <source>
        <strain evidence="2 3">RCC1871</strain>
    </source>
</reference>
<feature type="compositionally biased region" description="Gly residues" evidence="1">
    <location>
        <begin position="306"/>
        <end position="318"/>
    </location>
</feature>